<keyword evidence="2" id="KW-0067">ATP-binding</keyword>
<dbReference type="PRINTS" id="PR00301">
    <property type="entry name" value="HEATSHOCK70"/>
</dbReference>
<protein>
    <recommendedName>
        <fullName evidence="5">Actin-like ATPase domain-containing protein</fullName>
    </recommendedName>
</protein>
<dbReference type="InParanoid" id="G7E9R2"/>
<evidence type="ECO:0000313" key="3">
    <source>
        <dbReference type="EMBL" id="GAA99381.1"/>
    </source>
</evidence>
<reference evidence="3 4" key="1">
    <citation type="journal article" date="2011" name="J. Gen. Appl. Microbiol.">
        <title>Draft genome sequencing of the enigmatic basidiomycete Mixia osmundae.</title>
        <authorList>
            <person name="Nishida H."/>
            <person name="Nagatsuka Y."/>
            <person name="Sugiyama J."/>
        </authorList>
    </citation>
    <scope>NUCLEOTIDE SEQUENCE [LARGE SCALE GENOMIC DNA]</scope>
    <source>
        <strain evidence="4">CBS 9802 / IAM 14324 / JCM 22182 / KY 12970</strain>
    </source>
</reference>
<evidence type="ECO:0000256" key="1">
    <source>
        <dbReference type="ARBA" id="ARBA00022741"/>
    </source>
</evidence>
<comment type="caution">
    <text evidence="3">The sequence shown here is derived from an EMBL/GenBank/DDBJ whole genome shotgun (WGS) entry which is preliminary data.</text>
</comment>
<dbReference type="Pfam" id="PF00012">
    <property type="entry name" value="HSP70"/>
    <property type="match status" value="1"/>
</dbReference>
<dbReference type="AlphaFoldDB" id="G7E9R2"/>
<dbReference type="GO" id="GO:0005634">
    <property type="term" value="C:nucleus"/>
    <property type="evidence" value="ECO:0007669"/>
    <property type="project" value="TreeGrafter"/>
</dbReference>
<dbReference type="STRING" id="764103.G7E9R2"/>
<evidence type="ECO:0000256" key="2">
    <source>
        <dbReference type="ARBA" id="ARBA00022840"/>
    </source>
</evidence>
<reference evidence="3 4" key="2">
    <citation type="journal article" date="2012" name="Open Biol.">
        <title>Characteristics of nucleosomes and linker DNA regions on the genome of the basidiomycete Mixia osmundae revealed by mono- and dinucleosome mapping.</title>
        <authorList>
            <person name="Nishida H."/>
            <person name="Kondo S."/>
            <person name="Matsumoto T."/>
            <person name="Suzuki Y."/>
            <person name="Yoshikawa H."/>
            <person name="Taylor T.D."/>
            <person name="Sugiyama J."/>
        </authorList>
    </citation>
    <scope>NUCLEOTIDE SEQUENCE [LARGE SCALE GENOMIC DNA]</scope>
    <source>
        <strain evidence="4">CBS 9802 / IAM 14324 / JCM 22182 / KY 12970</strain>
    </source>
</reference>
<dbReference type="Gene3D" id="3.90.640.10">
    <property type="entry name" value="Actin, Chain A, domain 4"/>
    <property type="match status" value="1"/>
</dbReference>
<dbReference type="HOGENOM" id="CLU_005965_0_3_1"/>
<dbReference type="InterPro" id="IPR013126">
    <property type="entry name" value="Hsp_70_fam"/>
</dbReference>
<dbReference type="OMA" id="DQVLMDH"/>
<keyword evidence="4" id="KW-1185">Reference proteome</keyword>
<dbReference type="GO" id="GO:0005524">
    <property type="term" value="F:ATP binding"/>
    <property type="evidence" value="ECO:0007669"/>
    <property type="project" value="UniProtKB-KW"/>
</dbReference>
<dbReference type="EMBL" id="BABT02000220">
    <property type="protein sequence ID" value="GAA99381.1"/>
    <property type="molecule type" value="Genomic_DNA"/>
</dbReference>
<proteinExistence type="predicted"/>
<dbReference type="FunCoup" id="G7E9R2">
    <property type="interactions" value="14"/>
</dbReference>
<name>G7E9R2_MIXOS</name>
<sequence length="589" mass="62410">MAAQTNGDSHGPTVLGINFGGSFSSIALINKEGLADCIANEDGERQIANAISFSGEEEYYGNPARTYLVRNAANTVLGFRNIVGRPYADVKSLKPISDSAALTDVSGSPAWNVLASEKEITLTAHEATVKFLRVLIGSAQDFLGRKIDYVVFADSPALNEGQRTAIRAAASEAGVETLQFITEAAAAAVAYNYTVPVAAGAAATPNSAEVSSSLQDRNVVVLDVGATTTTATVLAARDGVYTTLATVTDNKLGGDQFDAKLIDYFSKEFTKKTKIAIKASNHRALTKLRLACEITKRTLSASNTANCSVESLAEGEDFHGSINRLRFDTLASATYSGIVDRVAQAIKQADLDPSQIQDVLLVGGTARLPSLATRLGAIFSEDVGINAQIDTDEVIAKGCALQAQAIVDAFVPSESTKAFEETLSVKVIETPQLAHPIGFQIPASSDDETAVDGKRFVTLLDAHTPLPARRIVDLPLATGSGPAHVDIALWEGRHELKKEQVSVEADEDDEEEEEPEELTTAFVRAKTQLAHLSVPVDATPVKSGKKTSAKSKNVARLRLTVIIDASGKGTLQAKQNLDDAQAVETHFGA</sequence>
<dbReference type="Gene3D" id="3.30.30.30">
    <property type="match status" value="1"/>
</dbReference>
<organism evidence="3 4">
    <name type="scientific">Mixia osmundae (strain CBS 9802 / IAM 14324 / JCM 22182 / KY 12970)</name>
    <dbReference type="NCBI Taxonomy" id="764103"/>
    <lineage>
        <taxon>Eukaryota</taxon>
        <taxon>Fungi</taxon>
        <taxon>Dikarya</taxon>
        <taxon>Basidiomycota</taxon>
        <taxon>Pucciniomycotina</taxon>
        <taxon>Mixiomycetes</taxon>
        <taxon>Mixiales</taxon>
        <taxon>Mixiaceae</taxon>
        <taxon>Mixia</taxon>
    </lineage>
</organism>
<dbReference type="PANTHER" id="PTHR45639:SF32">
    <property type="entry name" value="HEAT SHOCK PROTEIN PDR13"/>
    <property type="match status" value="1"/>
</dbReference>
<dbReference type="Proteomes" id="UP000009131">
    <property type="component" value="Unassembled WGS sequence"/>
</dbReference>
<dbReference type="OrthoDB" id="29851at2759"/>
<dbReference type="InterPro" id="IPR043129">
    <property type="entry name" value="ATPase_NBD"/>
</dbReference>
<gene>
    <name evidence="3" type="primary">Mo06077</name>
    <name evidence="3" type="ORF">E5Q_06077</name>
</gene>
<dbReference type="FunFam" id="3.90.640.10:FF:000021">
    <property type="entry name" value="Heat shock protein 14"/>
    <property type="match status" value="1"/>
</dbReference>
<dbReference type="SUPFAM" id="SSF53067">
    <property type="entry name" value="Actin-like ATPase domain"/>
    <property type="match status" value="2"/>
</dbReference>
<accession>G7E9R2</accession>
<dbReference type="Gene3D" id="3.30.420.40">
    <property type="match status" value="2"/>
</dbReference>
<keyword evidence="1" id="KW-0547">Nucleotide-binding</keyword>
<evidence type="ECO:0008006" key="5">
    <source>
        <dbReference type="Google" id="ProtNLM"/>
    </source>
</evidence>
<dbReference type="GO" id="GO:0140662">
    <property type="term" value="F:ATP-dependent protein folding chaperone"/>
    <property type="evidence" value="ECO:0007669"/>
    <property type="project" value="InterPro"/>
</dbReference>
<dbReference type="RefSeq" id="XP_014568615.1">
    <property type="nucleotide sequence ID" value="XM_014713129.1"/>
</dbReference>
<evidence type="ECO:0000313" key="4">
    <source>
        <dbReference type="Proteomes" id="UP000009131"/>
    </source>
</evidence>
<dbReference type="GO" id="GO:0005829">
    <property type="term" value="C:cytosol"/>
    <property type="evidence" value="ECO:0007669"/>
    <property type="project" value="TreeGrafter"/>
</dbReference>
<dbReference type="PANTHER" id="PTHR45639">
    <property type="entry name" value="HSC70CB, ISOFORM G-RELATED"/>
    <property type="match status" value="1"/>
</dbReference>
<dbReference type="eggNOG" id="KOG0101">
    <property type="taxonomic scope" value="Eukaryota"/>
</dbReference>